<dbReference type="Proteomes" id="UP000053240">
    <property type="component" value="Unassembled WGS sequence"/>
</dbReference>
<proteinExistence type="predicted"/>
<reference evidence="1 2" key="1">
    <citation type="journal article" date="2015" name="Nat. Commun.">
        <title>Outbred genome sequencing and CRISPR/Cas9 gene editing in butterflies.</title>
        <authorList>
            <person name="Li X."/>
            <person name="Fan D."/>
            <person name="Zhang W."/>
            <person name="Liu G."/>
            <person name="Zhang L."/>
            <person name="Zhao L."/>
            <person name="Fang X."/>
            <person name="Chen L."/>
            <person name="Dong Y."/>
            <person name="Chen Y."/>
            <person name="Ding Y."/>
            <person name="Zhao R."/>
            <person name="Feng M."/>
            <person name="Zhu Y."/>
            <person name="Feng Y."/>
            <person name="Jiang X."/>
            <person name="Zhu D."/>
            <person name="Xiang H."/>
            <person name="Feng X."/>
            <person name="Li S."/>
            <person name="Wang J."/>
            <person name="Zhang G."/>
            <person name="Kronforst M.R."/>
            <person name="Wang W."/>
        </authorList>
    </citation>
    <scope>NUCLEOTIDE SEQUENCE [LARGE SCALE GENOMIC DNA]</scope>
    <source>
        <strain evidence="1">Ya'a_city_454_Pm</strain>
        <tissue evidence="1">Whole body</tissue>
    </source>
</reference>
<evidence type="ECO:0000313" key="1">
    <source>
        <dbReference type="EMBL" id="KPJ20457.1"/>
    </source>
</evidence>
<dbReference type="AlphaFoldDB" id="A0A0N1PIJ8"/>
<gene>
    <name evidence="1" type="ORF">RR48_02394</name>
</gene>
<name>A0A0N1PIJ8_PAPMA</name>
<dbReference type="InParanoid" id="A0A0N1PIJ8"/>
<sequence>MAECSFARCQQERRAIRKELQRWTKNMVYILGE</sequence>
<dbReference type="EMBL" id="KQ459687">
    <property type="protein sequence ID" value="KPJ20457.1"/>
    <property type="molecule type" value="Genomic_DNA"/>
</dbReference>
<evidence type="ECO:0000313" key="2">
    <source>
        <dbReference type="Proteomes" id="UP000053240"/>
    </source>
</evidence>
<accession>A0A0N1PIJ8</accession>
<protein>
    <submittedName>
        <fullName evidence="1">Mushroom body large-type Kenyon cell-specific protein 1</fullName>
    </submittedName>
</protein>
<keyword evidence="2" id="KW-1185">Reference proteome</keyword>
<organism evidence="1 2">
    <name type="scientific">Papilio machaon</name>
    <name type="common">Old World swallowtail butterfly</name>
    <dbReference type="NCBI Taxonomy" id="76193"/>
    <lineage>
        <taxon>Eukaryota</taxon>
        <taxon>Metazoa</taxon>
        <taxon>Ecdysozoa</taxon>
        <taxon>Arthropoda</taxon>
        <taxon>Hexapoda</taxon>
        <taxon>Insecta</taxon>
        <taxon>Pterygota</taxon>
        <taxon>Neoptera</taxon>
        <taxon>Endopterygota</taxon>
        <taxon>Lepidoptera</taxon>
        <taxon>Glossata</taxon>
        <taxon>Ditrysia</taxon>
        <taxon>Papilionoidea</taxon>
        <taxon>Papilionidae</taxon>
        <taxon>Papilioninae</taxon>
        <taxon>Papilio</taxon>
    </lineage>
</organism>